<keyword evidence="4" id="KW-0804">Transcription</keyword>
<evidence type="ECO:0000256" key="1">
    <source>
        <dbReference type="ARBA" id="ARBA00004123"/>
    </source>
</evidence>
<keyword evidence="3" id="KW-0238">DNA-binding</keyword>
<dbReference type="InterPro" id="IPR036955">
    <property type="entry name" value="AP2/ERF_dom_sf"/>
</dbReference>
<protein>
    <recommendedName>
        <fullName evidence="6">AP2/ERF domain-containing protein</fullName>
    </recommendedName>
</protein>
<feature type="domain" description="AP2/ERF" evidence="6">
    <location>
        <begin position="139"/>
        <end position="195"/>
    </location>
</feature>
<dbReference type="InterPro" id="IPR016177">
    <property type="entry name" value="DNA-bd_dom_sf"/>
</dbReference>
<evidence type="ECO:0000256" key="3">
    <source>
        <dbReference type="ARBA" id="ARBA00023125"/>
    </source>
</evidence>
<dbReference type="EMBL" id="HBHK01011359">
    <property type="protein sequence ID" value="CAD9680951.1"/>
    <property type="molecule type" value="Transcribed_RNA"/>
</dbReference>
<sequence length="200" mass="23415">MTSFQMMSDLPFAGYEFISNTRQGLPGEPWLPPVSCHEEANYHRFQNLSAIVEPYAFDGNEVGTFYDRQPSYEMQEQQPAQEVEAYETGPQPDLDDQLVQLLAFDSSIPQKNKEEATNYCKMDKTKTNKRVRKRRLTSQYRGVCWYKRTKRWVVQIRVKGIRKHVGYFKNEVEAKVAYREALHELKKQTASMNTTNQQQS</sequence>
<dbReference type="GO" id="GO:0003700">
    <property type="term" value="F:DNA-binding transcription factor activity"/>
    <property type="evidence" value="ECO:0007669"/>
    <property type="project" value="InterPro"/>
</dbReference>
<evidence type="ECO:0000259" key="6">
    <source>
        <dbReference type="PROSITE" id="PS51032"/>
    </source>
</evidence>
<dbReference type="InterPro" id="IPR001471">
    <property type="entry name" value="AP2/ERF_dom"/>
</dbReference>
<evidence type="ECO:0000313" key="7">
    <source>
        <dbReference type="EMBL" id="CAD9680951.1"/>
    </source>
</evidence>
<dbReference type="SMART" id="SM00380">
    <property type="entry name" value="AP2"/>
    <property type="match status" value="1"/>
</dbReference>
<evidence type="ECO:0000256" key="5">
    <source>
        <dbReference type="ARBA" id="ARBA00023242"/>
    </source>
</evidence>
<keyword evidence="2" id="KW-0805">Transcription regulation</keyword>
<dbReference type="AlphaFoldDB" id="A0A7S2RUB5"/>
<dbReference type="GO" id="GO:0005634">
    <property type="term" value="C:nucleus"/>
    <property type="evidence" value="ECO:0007669"/>
    <property type="project" value="UniProtKB-SubCell"/>
</dbReference>
<evidence type="ECO:0000256" key="2">
    <source>
        <dbReference type="ARBA" id="ARBA00023015"/>
    </source>
</evidence>
<gene>
    <name evidence="7" type="ORF">QSP1433_LOCUS7100</name>
</gene>
<dbReference type="Gene3D" id="3.30.730.10">
    <property type="entry name" value="AP2/ERF domain"/>
    <property type="match status" value="1"/>
</dbReference>
<proteinExistence type="predicted"/>
<accession>A0A7S2RUB5</accession>
<name>A0A7S2RUB5_9STRA</name>
<organism evidence="7">
    <name type="scientific">Mucochytrium quahogii</name>
    <dbReference type="NCBI Taxonomy" id="96639"/>
    <lineage>
        <taxon>Eukaryota</taxon>
        <taxon>Sar</taxon>
        <taxon>Stramenopiles</taxon>
        <taxon>Bigyra</taxon>
        <taxon>Labyrinthulomycetes</taxon>
        <taxon>Thraustochytrida</taxon>
        <taxon>Thraustochytriidae</taxon>
        <taxon>Mucochytrium</taxon>
    </lineage>
</organism>
<dbReference type="GO" id="GO:0003677">
    <property type="term" value="F:DNA binding"/>
    <property type="evidence" value="ECO:0007669"/>
    <property type="project" value="UniProtKB-KW"/>
</dbReference>
<evidence type="ECO:0000256" key="4">
    <source>
        <dbReference type="ARBA" id="ARBA00023163"/>
    </source>
</evidence>
<dbReference type="PROSITE" id="PS51032">
    <property type="entry name" value="AP2_ERF"/>
    <property type="match status" value="1"/>
</dbReference>
<dbReference type="SUPFAM" id="SSF54171">
    <property type="entry name" value="DNA-binding domain"/>
    <property type="match status" value="1"/>
</dbReference>
<comment type="subcellular location">
    <subcellularLocation>
        <location evidence="1">Nucleus</location>
    </subcellularLocation>
</comment>
<keyword evidence="5" id="KW-0539">Nucleus</keyword>
<reference evidence="7" key="1">
    <citation type="submission" date="2021-01" db="EMBL/GenBank/DDBJ databases">
        <authorList>
            <person name="Corre E."/>
            <person name="Pelletier E."/>
            <person name="Niang G."/>
            <person name="Scheremetjew M."/>
            <person name="Finn R."/>
            <person name="Kale V."/>
            <person name="Holt S."/>
            <person name="Cochrane G."/>
            <person name="Meng A."/>
            <person name="Brown T."/>
            <person name="Cohen L."/>
        </authorList>
    </citation>
    <scope>NUCLEOTIDE SEQUENCE</scope>
    <source>
        <strain evidence="7">NY070348D</strain>
    </source>
</reference>